<comment type="domain">
    <text evidence="6">Consists of three domains, a large central CORE domain and two small peripheral domains, NMPbind and LID, which undergo movements during catalysis. The LID domain closes over the site of phosphoryl transfer upon ATP binding. Assembling and dissambling the active center during each catalytic cycle provides an effective means to prevent ATP hydrolysis. Some bacteria have evolved a zinc-coordinating structure that stabilizes the LID domain.</text>
</comment>
<dbReference type="EC" id="2.7.4.3" evidence="6 8"/>
<comment type="function">
    <text evidence="6">Catalyzes the reversible transfer of the terminal phosphate group between ATP and AMP. Plays an important role in cellular energy homeostasis and in adenine nucleotide metabolism.</text>
</comment>
<dbReference type="InterPro" id="IPR006259">
    <property type="entry name" value="Adenyl_kin_sub"/>
</dbReference>
<evidence type="ECO:0000259" key="9">
    <source>
        <dbReference type="Pfam" id="PF05191"/>
    </source>
</evidence>
<feature type="binding site" evidence="6">
    <location>
        <position position="175"/>
    </location>
    <ligand>
        <name>AMP</name>
        <dbReference type="ChEBI" id="CHEBI:456215"/>
    </ligand>
</feature>
<dbReference type="InterPro" id="IPR007862">
    <property type="entry name" value="Adenylate_kinase_lid-dom"/>
</dbReference>
<evidence type="ECO:0000256" key="1">
    <source>
        <dbReference type="ARBA" id="ARBA00022679"/>
    </source>
</evidence>
<dbReference type="GO" id="GO:0005524">
    <property type="term" value="F:ATP binding"/>
    <property type="evidence" value="ECO:0007669"/>
    <property type="project" value="UniProtKB-UniRule"/>
</dbReference>
<dbReference type="FunFam" id="3.40.50.300:FF:000106">
    <property type="entry name" value="Adenylate kinase mitochondrial"/>
    <property type="match status" value="1"/>
</dbReference>
<dbReference type="NCBIfam" id="NF001380">
    <property type="entry name" value="PRK00279.1-2"/>
    <property type="match status" value="1"/>
</dbReference>
<comment type="catalytic activity">
    <reaction evidence="6 8">
        <text>AMP + ATP = 2 ADP</text>
        <dbReference type="Rhea" id="RHEA:12973"/>
        <dbReference type="ChEBI" id="CHEBI:30616"/>
        <dbReference type="ChEBI" id="CHEBI:456215"/>
        <dbReference type="ChEBI" id="CHEBI:456216"/>
        <dbReference type="EC" id="2.7.4.3"/>
    </reaction>
</comment>
<dbReference type="HAMAP" id="MF_00235">
    <property type="entry name" value="Adenylate_kinase_Adk"/>
    <property type="match status" value="1"/>
</dbReference>
<feature type="binding site" evidence="6">
    <location>
        <position position="164"/>
    </location>
    <ligand>
        <name>AMP</name>
        <dbReference type="ChEBI" id="CHEBI:456215"/>
    </ligand>
</feature>
<keyword evidence="5 6" id="KW-0067">ATP-binding</keyword>
<comment type="subcellular location">
    <subcellularLocation>
        <location evidence="6 8">Cytoplasm</location>
    </subcellularLocation>
</comment>
<proteinExistence type="inferred from homology"/>
<evidence type="ECO:0000256" key="4">
    <source>
        <dbReference type="ARBA" id="ARBA00022777"/>
    </source>
</evidence>
<dbReference type="NCBIfam" id="NF001381">
    <property type="entry name" value="PRK00279.1-3"/>
    <property type="match status" value="1"/>
</dbReference>
<organism evidence="10">
    <name type="scientific">uncultured Acidimicrobiales bacterium</name>
    <dbReference type="NCBI Taxonomy" id="310071"/>
    <lineage>
        <taxon>Bacteria</taxon>
        <taxon>Bacillati</taxon>
        <taxon>Actinomycetota</taxon>
        <taxon>Acidimicrobiia</taxon>
        <taxon>Acidimicrobiales</taxon>
        <taxon>environmental samples</taxon>
    </lineage>
</organism>
<dbReference type="PANTHER" id="PTHR23359">
    <property type="entry name" value="NUCLEOTIDE KINASE"/>
    <property type="match status" value="1"/>
</dbReference>
<feature type="binding site" evidence="6">
    <location>
        <position position="157"/>
    </location>
    <ligand>
        <name>Zn(2+)</name>
        <dbReference type="ChEBI" id="CHEBI:29105"/>
        <note>structural</note>
    </ligand>
</feature>
<keyword evidence="2 6" id="KW-0545">Nucleotide biosynthesis</keyword>
<feature type="binding site" evidence="6">
    <location>
        <position position="138"/>
    </location>
    <ligand>
        <name>Zn(2+)</name>
        <dbReference type="ChEBI" id="CHEBI:29105"/>
        <note>structural</note>
    </ligand>
</feature>
<feature type="binding site" evidence="6">
    <location>
        <begin position="90"/>
        <end position="93"/>
    </location>
    <ligand>
        <name>AMP</name>
        <dbReference type="ChEBI" id="CHEBI:456215"/>
    </ligand>
</feature>
<evidence type="ECO:0000256" key="5">
    <source>
        <dbReference type="ARBA" id="ARBA00022840"/>
    </source>
</evidence>
<dbReference type="SUPFAM" id="SSF57774">
    <property type="entry name" value="Microbial and mitochondrial ADK, insert 'zinc finger' domain"/>
    <property type="match status" value="1"/>
</dbReference>
<dbReference type="AlphaFoldDB" id="A0A6J4HYF7"/>
<evidence type="ECO:0000256" key="8">
    <source>
        <dbReference type="RuleBase" id="RU003331"/>
    </source>
</evidence>
<keyword evidence="1 6" id="KW-0808">Transferase</keyword>
<dbReference type="GO" id="GO:0005737">
    <property type="term" value="C:cytoplasm"/>
    <property type="evidence" value="ECO:0007669"/>
    <property type="project" value="UniProtKB-SubCell"/>
</dbReference>
<evidence type="ECO:0000256" key="6">
    <source>
        <dbReference type="HAMAP-Rule" id="MF_00235"/>
    </source>
</evidence>
<comment type="pathway">
    <text evidence="6">Purine metabolism; AMP biosynthesis via salvage pathway; AMP from ADP: step 1/1.</text>
</comment>
<dbReference type="GO" id="GO:0008270">
    <property type="term" value="F:zinc ion binding"/>
    <property type="evidence" value="ECO:0007669"/>
    <property type="project" value="UniProtKB-UniRule"/>
</dbReference>
<sequence>MVPGARLVILGRQGAGKGTQCMRLARHYVVPHVSTGDIFRASVKAGSEFGRRAEEFMMAGKLVPDEIVVGVVRERLCQRDAKARGFILDGFPRTAAQAKALDEMLEEERMPLDLTIDLEISEEDALARLAARRVCSTCATIYSTSRPPAIDWTCDNCGGEVVQRQDDTEDAIRKRLADYNELTTPLIDWYRARDTLVQVDAIGSPDEVLNRLVCAIDSHKQG</sequence>
<comment type="subunit">
    <text evidence="6 8">Monomer.</text>
</comment>
<dbReference type="NCBIfam" id="TIGR01351">
    <property type="entry name" value="adk"/>
    <property type="match status" value="1"/>
</dbReference>
<feature type="binding site" evidence="6">
    <location>
        <position position="40"/>
    </location>
    <ligand>
        <name>AMP</name>
        <dbReference type="ChEBI" id="CHEBI:456215"/>
    </ligand>
</feature>
<evidence type="ECO:0000256" key="3">
    <source>
        <dbReference type="ARBA" id="ARBA00022741"/>
    </source>
</evidence>
<dbReference type="InterPro" id="IPR033690">
    <property type="entry name" value="Adenylat_kinase_CS"/>
</dbReference>
<name>A0A6J4HYF7_9ACTN</name>
<keyword evidence="6" id="KW-0862">Zinc</keyword>
<comment type="similarity">
    <text evidence="6 7">Belongs to the adenylate kinase family.</text>
</comment>
<dbReference type="InterPro" id="IPR027417">
    <property type="entry name" value="P-loop_NTPase"/>
</dbReference>
<dbReference type="PRINTS" id="PR00094">
    <property type="entry name" value="ADENYLTKNASE"/>
</dbReference>
<dbReference type="PROSITE" id="PS00113">
    <property type="entry name" value="ADENYLATE_KINASE"/>
    <property type="match status" value="1"/>
</dbReference>
<feature type="binding site" evidence="6">
    <location>
        <position position="132"/>
    </location>
    <ligand>
        <name>ATP</name>
        <dbReference type="ChEBI" id="CHEBI:30616"/>
    </ligand>
</feature>
<accession>A0A6J4HYF7</accession>
<keyword evidence="3 6" id="KW-0547">Nucleotide-binding</keyword>
<dbReference type="Pfam" id="PF05191">
    <property type="entry name" value="ADK_lid"/>
    <property type="match status" value="1"/>
</dbReference>
<evidence type="ECO:0000313" key="10">
    <source>
        <dbReference type="EMBL" id="CAA9235130.1"/>
    </source>
</evidence>
<protein>
    <recommendedName>
        <fullName evidence="6 8">Adenylate kinase</fullName>
        <shortName evidence="6">AK</shortName>
        <ecNumber evidence="6 8">2.7.4.3</ecNumber>
    </recommendedName>
    <alternativeName>
        <fullName evidence="6">ATP-AMP transphosphorylase</fullName>
    </alternativeName>
    <alternativeName>
        <fullName evidence="6">ATP:AMP phosphotransferase</fullName>
    </alternativeName>
    <alternativeName>
        <fullName evidence="6">Adenylate monophosphate kinase</fullName>
    </alternativeName>
</protein>
<feature type="binding site" evidence="6">
    <location>
        <position position="154"/>
    </location>
    <ligand>
        <name>Zn(2+)</name>
        <dbReference type="ChEBI" id="CHEBI:29105"/>
        <note>structural</note>
    </ligand>
</feature>
<dbReference type="InterPro" id="IPR036193">
    <property type="entry name" value="ADK_active_lid_dom_sf"/>
</dbReference>
<dbReference type="NCBIfam" id="NF011100">
    <property type="entry name" value="PRK14527.1"/>
    <property type="match status" value="1"/>
</dbReference>
<gene>
    <name evidence="6" type="primary">adk</name>
    <name evidence="10" type="ORF">AVDCRST_MAG76-1463</name>
</gene>
<feature type="binding site" evidence="6">
    <location>
        <begin position="61"/>
        <end position="63"/>
    </location>
    <ligand>
        <name>AMP</name>
        <dbReference type="ChEBI" id="CHEBI:456215"/>
    </ligand>
</feature>
<feature type="binding site" evidence="6">
    <location>
        <begin position="14"/>
        <end position="19"/>
    </location>
    <ligand>
        <name>ATP</name>
        <dbReference type="ChEBI" id="CHEBI:30616"/>
    </ligand>
</feature>
<dbReference type="EMBL" id="CADCSZ010000087">
    <property type="protein sequence ID" value="CAA9235130.1"/>
    <property type="molecule type" value="Genomic_DNA"/>
</dbReference>
<dbReference type="GO" id="GO:0004017">
    <property type="term" value="F:AMP kinase activity"/>
    <property type="evidence" value="ECO:0007669"/>
    <property type="project" value="UniProtKB-UniRule"/>
</dbReference>
<keyword evidence="6" id="KW-0963">Cytoplasm</keyword>
<dbReference type="GO" id="GO:0044209">
    <property type="term" value="P:AMP salvage"/>
    <property type="evidence" value="ECO:0007669"/>
    <property type="project" value="UniProtKB-UniRule"/>
</dbReference>
<feature type="region of interest" description="NMP" evidence="6">
    <location>
        <begin position="34"/>
        <end position="63"/>
    </location>
</feature>
<feature type="binding site" evidence="6">
    <location>
        <position position="35"/>
    </location>
    <ligand>
        <name>AMP</name>
        <dbReference type="ChEBI" id="CHEBI:456215"/>
    </ligand>
</feature>
<dbReference type="InterPro" id="IPR000850">
    <property type="entry name" value="Adenylat/UMP-CMP_kin"/>
</dbReference>
<evidence type="ECO:0000256" key="7">
    <source>
        <dbReference type="RuleBase" id="RU003330"/>
    </source>
</evidence>
<dbReference type="UniPathway" id="UPA00588">
    <property type="reaction ID" value="UER00649"/>
</dbReference>
<feature type="domain" description="Adenylate kinase active site lid" evidence="9">
    <location>
        <begin position="132"/>
        <end position="166"/>
    </location>
</feature>
<dbReference type="SUPFAM" id="SSF52540">
    <property type="entry name" value="P-loop containing nucleoside triphosphate hydrolases"/>
    <property type="match status" value="1"/>
</dbReference>
<keyword evidence="6" id="KW-0479">Metal-binding</keyword>
<feature type="binding site" evidence="6">
    <location>
        <position position="135"/>
    </location>
    <ligand>
        <name>Zn(2+)</name>
        <dbReference type="ChEBI" id="CHEBI:29105"/>
        <note>structural</note>
    </ligand>
</feature>
<reference evidence="10" key="1">
    <citation type="submission" date="2020-02" db="EMBL/GenBank/DDBJ databases">
        <authorList>
            <person name="Meier V. D."/>
        </authorList>
    </citation>
    <scope>NUCLEOTIDE SEQUENCE</scope>
    <source>
        <strain evidence="10">AVDCRST_MAG76</strain>
    </source>
</reference>
<feature type="binding site" evidence="6">
    <location>
        <position position="97"/>
    </location>
    <ligand>
        <name>AMP</name>
        <dbReference type="ChEBI" id="CHEBI:456215"/>
    </ligand>
</feature>
<evidence type="ECO:0000256" key="2">
    <source>
        <dbReference type="ARBA" id="ARBA00022727"/>
    </source>
</evidence>
<feature type="binding site" evidence="6">
    <location>
        <position position="203"/>
    </location>
    <ligand>
        <name>ATP</name>
        <dbReference type="ChEBI" id="CHEBI:30616"/>
    </ligand>
</feature>
<dbReference type="Pfam" id="PF00406">
    <property type="entry name" value="ADK"/>
    <property type="match status" value="1"/>
</dbReference>
<dbReference type="CDD" id="cd01428">
    <property type="entry name" value="ADK"/>
    <property type="match status" value="1"/>
</dbReference>
<comment type="caution">
    <text evidence="6">Lacks conserved residue(s) required for the propagation of feature annotation.</text>
</comment>
<dbReference type="Gene3D" id="3.40.50.300">
    <property type="entry name" value="P-loop containing nucleotide triphosphate hydrolases"/>
    <property type="match status" value="1"/>
</dbReference>
<keyword evidence="4 6" id="KW-0418">Kinase</keyword>